<dbReference type="AlphaFoldDB" id="A0A024QHU9"/>
<evidence type="ECO:0000313" key="2">
    <source>
        <dbReference type="Proteomes" id="UP000028875"/>
    </source>
</evidence>
<dbReference type="eggNOG" id="ENOG5033IQ7">
    <property type="taxonomic scope" value="Bacteria"/>
</dbReference>
<dbReference type="STRING" id="1462526.BN990_04503"/>
<dbReference type="EMBL" id="CCDP010000005">
    <property type="protein sequence ID" value="CDQ42123.1"/>
    <property type="molecule type" value="Genomic_DNA"/>
</dbReference>
<reference evidence="1 2" key="1">
    <citation type="submission" date="2014-03" db="EMBL/GenBank/DDBJ databases">
        <authorList>
            <person name="Urmite Genomes U."/>
        </authorList>
    </citation>
    <scope>NUCLEOTIDE SEQUENCE [LARGE SCALE GENOMIC DNA]</scope>
    <source>
        <strain evidence="1 2">Vm-5</strain>
    </source>
</reference>
<accession>A0A024QHU9</accession>
<reference evidence="2" key="2">
    <citation type="submission" date="2014-05" db="EMBL/GenBank/DDBJ databases">
        <title>Draft genome sequence of Virgibacillus massiliensis Vm-5.</title>
        <authorList>
            <person name="Khelaifia S."/>
            <person name="Croce O."/>
            <person name="Lagier J.C."/>
            <person name="Raoult D."/>
        </authorList>
    </citation>
    <scope>NUCLEOTIDE SEQUENCE [LARGE SCALE GENOMIC DNA]</scope>
    <source>
        <strain evidence="2">Vm-5</strain>
    </source>
</reference>
<evidence type="ECO:0000313" key="1">
    <source>
        <dbReference type="EMBL" id="CDQ42123.1"/>
    </source>
</evidence>
<gene>
    <name evidence="1" type="ORF">BN990_04503</name>
</gene>
<proteinExistence type="predicted"/>
<name>A0A024QHU9_9BACI</name>
<comment type="caution">
    <text evidence="1">The sequence shown here is derived from an EMBL/GenBank/DDBJ whole genome shotgun (WGS) entry which is preliminary data.</text>
</comment>
<sequence>MSIGKIRTLLYKTAKYLGDINAIRRGRVKQRIKNRIIGKFTGRLFK</sequence>
<dbReference type="Proteomes" id="UP000028875">
    <property type="component" value="Unassembled WGS sequence"/>
</dbReference>
<keyword evidence="2" id="KW-1185">Reference proteome</keyword>
<organism evidence="1 2">
    <name type="scientific">Virgibacillus massiliensis</name>
    <dbReference type="NCBI Taxonomy" id="1462526"/>
    <lineage>
        <taxon>Bacteria</taxon>
        <taxon>Bacillati</taxon>
        <taxon>Bacillota</taxon>
        <taxon>Bacilli</taxon>
        <taxon>Bacillales</taxon>
        <taxon>Bacillaceae</taxon>
        <taxon>Virgibacillus</taxon>
    </lineage>
</organism>
<protein>
    <submittedName>
        <fullName evidence="1">Uncharacterized protein</fullName>
    </submittedName>
</protein>